<organism evidence="2 3">
    <name type="scientific">Folsomia candida</name>
    <name type="common">Springtail</name>
    <dbReference type="NCBI Taxonomy" id="158441"/>
    <lineage>
        <taxon>Eukaryota</taxon>
        <taxon>Metazoa</taxon>
        <taxon>Ecdysozoa</taxon>
        <taxon>Arthropoda</taxon>
        <taxon>Hexapoda</taxon>
        <taxon>Collembola</taxon>
        <taxon>Entomobryomorpha</taxon>
        <taxon>Isotomoidea</taxon>
        <taxon>Isotomidae</taxon>
        <taxon>Proisotominae</taxon>
        <taxon>Folsomia</taxon>
    </lineage>
</organism>
<dbReference type="AlphaFoldDB" id="A0A226D7A3"/>
<comment type="caution">
    <text evidence="2">The sequence shown here is derived from an EMBL/GenBank/DDBJ whole genome shotgun (WGS) entry which is preliminary data.</text>
</comment>
<proteinExistence type="predicted"/>
<reference evidence="2 3" key="1">
    <citation type="submission" date="2015-12" db="EMBL/GenBank/DDBJ databases">
        <title>The genome of Folsomia candida.</title>
        <authorList>
            <person name="Faddeeva A."/>
            <person name="Derks M.F."/>
            <person name="Anvar Y."/>
            <person name="Smit S."/>
            <person name="Van Straalen N."/>
            <person name="Roelofs D."/>
        </authorList>
    </citation>
    <scope>NUCLEOTIDE SEQUENCE [LARGE SCALE GENOMIC DNA]</scope>
    <source>
        <strain evidence="2 3">VU population</strain>
        <tissue evidence="2">Whole body</tissue>
    </source>
</reference>
<keyword evidence="1" id="KW-0812">Transmembrane</keyword>
<keyword evidence="1" id="KW-0472">Membrane</keyword>
<feature type="transmembrane region" description="Helical" evidence="1">
    <location>
        <begin position="101"/>
        <end position="127"/>
    </location>
</feature>
<evidence type="ECO:0000256" key="1">
    <source>
        <dbReference type="SAM" id="Phobius"/>
    </source>
</evidence>
<accession>A0A226D7A3</accession>
<evidence type="ECO:0000313" key="2">
    <source>
        <dbReference type="EMBL" id="OXA41432.1"/>
    </source>
</evidence>
<protein>
    <submittedName>
        <fullName evidence="2">Uncharacterized protein</fullName>
    </submittedName>
</protein>
<gene>
    <name evidence="2" type="ORF">Fcan01_23826</name>
</gene>
<feature type="transmembrane region" description="Helical" evidence="1">
    <location>
        <begin position="68"/>
        <end position="89"/>
    </location>
</feature>
<keyword evidence="3" id="KW-1185">Reference proteome</keyword>
<keyword evidence="1" id="KW-1133">Transmembrane helix</keyword>
<sequence length="143" mass="16712">MASWLLSKFPPYFQHLWAFPIPKATLLSTQLLETYSATFDTAFFERHPISWNVSQERFTIRGVWSCKLYWYNIFIVLILMNGSFTMVIVTRFLNGNSPTWVGIFFPLIGTLIGSMFEFLLLAAHYAFDVVELIENLVKLERAW</sequence>
<dbReference type="EMBL" id="LNIX01000029">
    <property type="protein sequence ID" value="OXA41432.1"/>
    <property type="molecule type" value="Genomic_DNA"/>
</dbReference>
<dbReference type="Proteomes" id="UP000198287">
    <property type="component" value="Unassembled WGS sequence"/>
</dbReference>
<evidence type="ECO:0000313" key="3">
    <source>
        <dbReference type="Proteomes" id="UP000198287"/>
    </source>
</evidence>
<name>A0A226D7A3_FOLCA</name>